<accession>J9F2F4</accession>
<reference evidence="2" key="1">
    <citation type="submission" date="2012-08" db="EMBL/GenBank/DDBJ databases">
        <title>The Genome Sequence of Wuchereria bancrofti.</title>
        <authorList>
            <person name="Nutman T.B."/>
            <person name="Fink D.L."/>
            <person name="Russ C."/>
            <person name="Young S."/>
            <person name="Zeng Q."/>
            <person name="Koehrsen M."/>
            <person name="Alvarado L."/>
            <person name="Berlin A."/>
            <person name="Chapman S.B."/>
            <person name="Chen Z."/>
            <person name="Freedman E."/>
            <person name="Gellesch M."/>
            <person name="Goldberg J."/>
            <person name="Griggs A."/>
            <person name="Gujja S."/>
            <person name="Heilman E.R."/>
            <person name="Heiman D."/>
            <person name="Hepburn T."/>
            <person name="Howarth C."/>
            <person name="Jen D."/>
            <person name="Larson L."/>
            <person name="Lewis B."/>
            <person name="Mehta T."/>
            <person name="Park D."/>
            <person name="Pearson M."/>
            <person name="Roberts A."/>
            <person name="Saif S."/>
            <person name="Shea T."/>
            <person name="Shenoy N."/>
            <person name="Sisk P."/>
            <person name="Stolte C."/>
            <person name="Sykes S."/>
            <person name="Walk T."/>
            <person name="White J."/>
            <person name="Yandava C."/>
            <person name="Haas B."/>
            <person name="Henn M.R."/>
            <person name="Nusbaum C."/>
            <person name="Birren B."/>
        </authorList>
    </citation>
    <scope>NUCLEOTIDE SEQUENCE [LARGE SCALE GENOMIC DNA]</scope>
    <source>
        <strain evidence="2">NA</strain>
    </source>
</reference>
<dbReference type="EMBL" id="ADBV01000003">
    <property type="protein sequence ID" value="EJW89066.1"/>
    <property type="molecule type" value="Genomic_DNA"/>
</dbReference>
<dbReference type="AlphaFoldDB" id="J9F2F4"/>
<name>J9F2F4_WUCBA</name>
<gene>
    <name evidence="1" type="ORF">WUBG_00021</name>
</gene>
<dbReference type="Proteomes" id="UP000004810">
    <property type="component" value="Unassembled WGS sequence"/>
</dbReference>
<comment type="caution">
    <text evidence="1">The sequence shown here is derived from an EMBL/GenBank/DDBJ whole genome shotgun (WGS) entry which is preliminary data.</text>
</comment>
<proteinExistence type="predicted"/>
<evidence type="ECO:0000313" key="2">
    <source>
        <dbReference type="Proteomes" id="UP000004810"/>
    </source>
</evidence>
<evidence type="ECO:0000313" key="1">
    <source>
        <dbReference type="EMBL" id="EJW89066.1"/>
    </source>
</evidence>
<organism evidence="1 2">
    <name type="scientific">Wuchereria bancrofti</name>
    <dbReference type="NCBI Taxonomy" id="6293"/>
    <lineage>
        <taxon>Eukaryota</taxon>
        <taxon>Metazoa</taxon>
        <taxon>Ecdysozoa</taxon>
        <taxon>Nematoda</taxon>
        <taxon>Chromadorea</taxon>
        <taxon>Rhabditida</taxon>
        <taxon>Spirurina</taxon>
        <taxon>Spiruromorpha</taxon>
        <taxon>Filarioidea</taxon>
        <taxon>Onchocercidae</taxon>
        <taxon>Wuchereria</taxon>
    </lineage>
</organism>
<sequence length="61" mass="6662">MLLVLFTDQAAWSSMSPYYLEKNKLPPLATINVAGDSAVEAVLVMQVPEWEGIPVQRTGQG</sequence>
<protein>
    <submittedName>
        <fullName evidence="1">Uncharacterized protein</fullName>
    </submittedName>
</protein>